<dbReference type="EMBL" id="JYNU01000003">
    <property type="protein sequence ID" value="KMO81352.1"/>
    <property type="molecule type" value="Genomic_DNA"/>
</dbReference>
<evidence type="ECO:0000256" key="3">
    <source>
        <dbReference type="ARBA" id="ARBA00023163"/>
    </source>
</evidence>
<dbReference type="PANTHER" id="PTHR33164:SF43">
    <property type="entry name" value="HTH-TYPE TRANSCRIPTIONAL REPRESSOR YETL"/>
    <property type="match status" value="1"/>
</dbReference>
<dbReference type="CDD" id="cd00090">
    <property type="entry name" value="HTH_ARSR"/>
    <property type="match status" value="1"/>
</dbReference>
<dbReference type="PATRIC" id="fig|1807.14.peg.589"/>
<feature type="domain" description="HTH marR-type" evidence="4">
    <location>
        <begin position="11"/>
        <end position="157"/>
    </location>
</feature>
<evidence type="ECO:0000313" key="5">
    <source>
        <dbReference type="EMBL" id="KMO81352.1"/>
    </source>
</evidence>
<organism evidence="5 6">
    <name type="scientific">Mycolicibacterium obuense</name>
    <dbReference type="NCBI Taxonomy" id="1807"/>
    <lineage>
        <taxon>Bacteria</taxon>
        <taxon>Bacillati</taxon>
        <taxon>Actinomycetota</taxon>
        <taxon>Actinomycetes</taxon>
        <taxon>Mycobacteriales</taxon>
        <taxon>Mycobacteriaceae</taxon>
        <taxon>Mycolicibacterium</taxon>
    </lineage>
</organism>
<dbReference type="PANTHER" id="PTHR33164">
    <property type="entry name" value="TRANSCRIPTIONAL REGULATOR, MARR FAMILY"/>
    <property type="match status" value="1"/>
</dbReference>
<keyword evidence="3" id="KW-0804">Transcription</keyword>
<sequence>MVSVATKADVVSRIESLLVALAEADDGRDAERDYLVASCPDRLESTIRQMPTVAIHVLAAIGEGETNVVGLASRTGQLKGTVSKHVQRLVEAGLVHRGPVPGNRKEVRLTLTDDGAILERVHRRMHAEKSAGLREFLTRYSDSDLQTLATVLDDLVTAGLSVWRPVSGRGR</sequence>
<proteinExistence type="predicted"/>
<keyword evidence="2" id="KW-0238">DNA-binding</keyword>
<dbReference type="InterPro" id="IPR036388">
    <property type="entry name" value="WH-like_DNA-bd_sf"/>
</dbReference>
<evidence type="ECO:0000256" key="2">
    <source>
        <dbReference type="ARBA" id="ARBA00023125"/>
    </source>
</evidence>
<comment type="caution">
    <text evidence="5">The sequence shown here is derived from an EMBL/GenBank/DDBJ whole genome shotgun (WGS) entry which is preliminary data.</text>
</comment>
<evidence type="ECO:0000259" key="4">
    <source>
        <dbReference type="PROSITE" id="PS50995"/>
    </source>
</evidence>
<dbReference type="PROSITE" id="PS01117">
    <property type="entry name" value="HTH_MARR_1"/>
    <property type="match status" value="1"/>
</dbReference>
<dbReference type="SUPFAM" id="SSF46785">
    <property type="entry name" value="Winged helix' DNA-binding domain"/>
    <property type="match status" value="1"/>
</dbReference>
<dbReference type="Proteomes" id="UP000036313">
    <property type="component" value="Unassembled WGS sequence"/>
</dbReference>
<dbReference type="InterPro" id="IPR011991">
    <property type="entry name" value="ArsR-like_HTH"/>
</dbReference>
<dbReference type="InterPro" id="IPR023187">
    <property type="entry name" value="Tscrpt_reg_MarR-type_CS"/>
</dbReference>
<name>A0A0J6WHZ2_9MYCO</name>
<dbReference type="InterPro" id="IPR036390">
    <property type="entry name" value="WH_DNA-bd_sf"/>
</dbReference>
<dbReference type="GO" id="GO:0003700">
    <property type="term" value="F:DNA-binding transcription factor activity"/>
    <property type="evidence" value="ECO:0007669"/>
    <property type="project" value="InterPro"/>
</dbReference>
<dbReference type="Pfam" id="PF12802">
    <property type="entry name" value="MarR_2"/>
    <property type="match status" value="1"/>
</dbReference>
<reference evidence="5 6" key="1">
    <citation type="journal article" date="2015" name="Genome Biol. Evol.">
        <title>Characterization of Three Mycobacterium spp. with Potential Use in Bioremediation by Genome Sequencing and Comparative Genomics.</title>
        <authorList>
            <person name="Das S."/>
            <person name="Pettersson B.M."/>
            <person name="Behra P.R."/>
            <person name="Ramesh M."/>
            <person name="Dasgupta S."/>
            <person name="Bhattacharya A."/>
            <person name="Kirsebom L.A."/>
        </authorList>
    </citation>
    <scope>NUCLEOTIDE SEQUENCE [LARGE SCALE GENOMIC DNA]</scope>
    <source>
        <strain evidence="5 6">DSM 44075</strain>
    </source>
</reference>
<dbReference type="InterPro" id="IPR000835">
    <property type="entry name" value="HTH_MarR-typ"/>
</dbReference>
<accession>A0A0J6WHZ2</accession>
<dbReference type="InterPro" id="IPR039422">
    <property type="entry name" value="MarR/SlyA-like"/>
</dbReference>
<dbReference type="SMART" id="SM00347">
    <property type="entry name" value="HTH_MARR"/>
    <property type="match status" value="1"/>
</dbReference>
<keyword evidence="1" id="KW-0805">Transcription regulation</keyword>
<dbReference type="AlphaFoldDB" id="A0A0J6WHZ2"/>
<protein>
    <submittedName>
        <fullName evidence="5">MarR family protein</fullName>
    </submittedName>
</protein>
<evidence type="ECO:0000256" key="1">
    <source>
        <dbReference type="ARBA" id="ARBA00023015"/>
    </source>
</evidence>
<dbReference type="GO" id="GO:0003677">
    <property type="term" value="F:DNA binding"/>
    <property type="evidence" value="ECO:0007669"/>
    <property type="project" value="UniProtKB-KW"/>
</dbReference>
<dbReference type="PROSITE" id="PS50995">
    <property type="entry name" value="HTH_MARR_2"/>
    <property type="match status" value="1"/>
</dbReference>
<dbReference type="GO" id="GO:0006950">
    <property type="term" value="P:response to stress"/>
    <property type="evidence" value="ECO:0007669"/>
    <property type="project" value="TreeGrafter"/>
</dbReference>
<evidence type="ECO:0000313" key="6">
    <source>
        <dbReference type="Proteomes" id="UP000036313"/>
    </source>
</evidence>
<gene>
    <name evidence="5" type="ORF">MOBUDSM44075_00580</name>
</gene>
<dbReference type="Gene3D" id="1.10.10.10">
    <property type="entry name" value="Winged helix-like DNA-binding domain superfamily/Winged helix DNA-binding domain"/>
    <property type="match status" value="1"/>
</dbReference>